<accession>A0AA45W7T4</accession>
<feature type="transmembrane region" description="Helical" evidence="9">
    <location>
        <begin position="32"/>
        <end position="52"/>
    </location>
</feature>
<dbReference type="GO" id="GO:0015740">
    <property type="term" value="P:C4-dicarboxylate transport"/>
    <property type="evidence" value="ECO:0007669"/>
    <property type="project" value="TreeGrafter"/>
</dbReference>
<gene>
    <name evidence="12" type="ORF">JHX88_11595</name>
    <name evidence="11" type="ORF">SAMN05421772_1217</name>
</gene>
<evidence type="ECO:0000313" key="11">
    <source>
        <dbReference type="EMBL" id="SIT12209.1"/>
    </source>
</evidence>
<dbReference type="PANTHER" id="PTHR35011">
    <property type="entry name" value="2,3-DIKETO-L-GULONATE TRAP TRANSPORTER SMALL PERMEASE PROTEIN YIAM"/>
    <property type="match status" value="1"/>
</dbReference>
<evidence type="ECO:0000256" key="7">
    <source>
        <dbReference type="ARBA" id="ARBA00023136"/>
    </source>
</evidence>
<dbReference type="EMBL" id="FTOU01000021">
    <property type="protein sequence ID" value="SIT12209.1"/>
    <property type="molecule type" value="Genomic_DNA"/>
</dbReference>
<feature type="transmembrane region" description="Helical" evidence="9">
    <location>
        <begin position="152"/>
        <end position="172"/>
    </location>
</feature>
<feature type="transmembrane region" description="Helical" evidence="9">
    <location>
        <begin position="72"/>
        <end position="89"/>
    </location>
</feature>
<dbReference type="EMBL" id="CP067140">
    <property type="protein sequence ID" value="WCR01581.1"/>
    <property type="molecule type" value="Genomic_DNA"/>
</dbReference>
<dbReference type="AlphaFoldDB" id="A0AA45W7T4"/>
<evidence type="ECO:0000259" key="10">
    <source>
        <dbReference type="Pfam" id="PF04290"/>
    </source>
</evidence>
<keyword evidence="3" id="KW-1003">Cell membrane</keyword>
<keyword evidence="5 9" id="KW-0812">Transmembrane</keyword>
<evidence type="ECO:0000256" key="8">
    <source>
        <dbReference type="ARBA" id="ARBA00038436"/>
    </source>
</evidence>
<feature type="transmembrane region" description="Helical" evidence="9">
    <location>
        <begin position="110"/>
        <end position="132"/>
    </location>
</feature>
<dbReference type="GO" id="GO:0005886">
    <property type="term" value="C:plasma membrane"/>
    <property type="evidence" value="ECO:0007669"/>
    <property type="project" value="UniProtKB-SubCell"/>
</dbReference>
<reference evidence="12 14" key="2">
    <citation type="submission" date="2021-01" db="EMBL/GenBank/DDBJ databases">
        <title>Biogeographic distribution of Paracoccus.</title>
        <authorList>
            <person name="Hollensteiner J."/>
            <person name="Leineberger J."/>
            <person name="Brinkhoff T."/>
            <person name="Daniel R."/>
        </authorList>
    </citation>
    <scope>NUCLEOTIDE SEQUENCE [LARGE SCALE GENOMIC DNA]</scope>
    <source>
        <strain evidence="12 14">DSM 18447</strain>
    </source>
</reference>
<sequence length="195" mass="20863">MVSENNSRRATGIRGFSAAFQRAADLASLTGAWLAAMCIASLTVLVLVDTLLAFVSRYLRFMPTGTGIGWEYSAYLMGAAFVLGAGLTLRAGLQLRVELLISSGKARLAWLLELFSCTLGSLVTVVLTIWLARFTLRTYGFGEVSQDSFTPLWIPQSVLTIGMAVLAFQMLARLMTCLAGGAVNNPELGVASAIE</sequence>
<dbReference type="Proteomes" id="UP000186216">
    <property type="component" value="Unassembled WGS sequence"/>
</dbReference>
<keyword evidence="4 9" id="KW-0997">Cell inner membrane</keyword>
<evidence type="ECO:0000313" key="12">
    <source>
        <dbReference type="EMBL" id="WCR01581.1"/>
    </source>
</evidence>
<comment type="subunit">
    <text evidence="9">The complex comprises the extracytoplasmic solute receptor protein and the two transmembrane proteins.</text>
</comment>
<evidence type="ECO:0000256" key="9">
    <source>
        <dbReference type="RuleBase" id="RU369079"/>
    </source>
</evidence>
<evidence type="ECO:0000256" key="1">
    <source>
        <dbReference type="ARBA" id="ARBA00004429"/>
    </source>
</evidence>
<dbReference type="InterPro" id="IPR007387">
    <property type="entry name" value="TRAP_DctQ"/>
</dbReference>
<comment type="subcellular location">
    <subcellularLocation>
        <location evidence="1 9">Cell inner membrane</location>
        <topology evidence="1 9">Multi-pass membrane protein</topology>
    </subcellularLocation>
</comment>
<dbReference type="PANTHER" id="PTHR35011:SF10">
    <property type="entry name" value="TRAP TRANSPORTER SMALL PERMEASE PROTEIN"/>
    <property type="match status" value="1"/>
</dbReference>
<organism evidence="11 13">
    <name type="scientific">Paracoccus saliphilus</name>
    <dbReference type="NCBI Taxonomy" id="405559"/>
    <lineage>
        <taxon>Bacteria</taxon>
        <taxon>Pseudomonadati</taxon>
        <taxon>Pseudomonadota</taxon>
        <taxon>Alphaproteobacteria</taxon>
        <taxon>Rhodobacterales</taxon>
        <taxon>Paracoccaceae</taxon>
        <taxon>Paracoccus</taxon>
    </lineage>
</organism>
<comment type="function">
    <text evidence="9">Part of the tripartite ATP-independent periplasmic (TRAP) transport system.</text>
</comment>
<evidence type="ECO:0000256" key="2">
    <source>
        <dbReference type="ARBA" id="ARBA00022448"/>
    </source>
</evidence>
<keyword evidence="6 9" id="KW-1133">Transmembrane helix</keyword>
<dbReference type="GO" id="GO:0022857">
    <property type="term" value="F:transmembrane transporter activity"/>
    <property type="evidence" value="ECO:0007669"/>
    <property type="project" value="UniProtKB-UniRule"/>
</dbReference>
<evidence type="ECO:0000256" key="5">
    <source>
        <dbReference type="ARBA" id="ARBA00022692"/>
    </source>
</evidence>
<evidence type="ECO:0000256" key="3">
    <source>
        <dbReference type="ARBA" id="ARBA00022475"/>
    </source>
</evidence>
<evidence type="ECO:0000313" key="14">
    <source>
        <dbReference type="Proteomes" id="UP001215549"/>
    </source>
</evidence>
<dbReference type="Pfam" id="PF04290">
    <property type="entry name" value="DctQ"/>
    <property type="match status" value="1"/>
</dbReference>
<comment type="similarity">
    <text evidence="8 9">Belongs to the TRAP transporter small permease family.</text>
</comment>
<name>A0AA45W7T4_9RHOB</name>
<keyword evidence="2 9" id="KW-0813">Transport</keyword>
<dbReference type="InterPro" id="IPR055348">
    <property type="entry name" value="DctQ"/>
</dbReference>
<keyword evidence="7 9" id="KW-0472">Membrane</keyword>
<evidence type="ECO:0000256" key="6">
    <source>
        <dbReference type="ARBA" id="ARBA00022989"/>
    </source>
</evidence>
<dbReference type="Proteomes" id="UP001215549">
    <property type="component" value="Chromosome"/>
</dbReference>
<keyword evidence="14" id="KW-1185">Reference proteome</keyword>
<reference evidence="11 13" key="1">
    <citation type="submission" date="2017-01" db="EMBL/GenBank/DDBJ databases">
        <authorList>
            <person name="Varghese N."/>
            <person name="Submissions S."/>
        </authorList>
    </citation>
    <scope>NUCLEOTIDE SEQUENCE [LARGE SCALE GENOMIC DNA]</scope>
    <source>
        <strain evidence="11 13">DSM 18447</strain>
    </source>
</reference>
<feature type="domain" description="Tripartite ATP-independent periplasmic transporters DctQ component" evidence="10">
    <location>
        <begin position="50"/>
        <end position="178"/>
    </location>
</feature>
<evidence type="ECO:0000256" key="4">
    <source>
        <dbReference type="ARBA" id="ARBA00022519"/>
    </source>
</evidence>
<protein>
    <recommendedName>
        <fullName evidence="9">TRAP transporter small permease protein</fullName>
    </recommendedName>
</protein>
<proteinExistence type="inferred from homology"/>
<evidence type="ECO:0000313" key="13">
    <source>
        <dbReference type="Proteomes" id="UP000186216"/>
    </source>
</evidence>